<keyword evidence="4" id="KW-1185">Reference proteome</keyword>
<keyword evidence="2" id="KW-0732">Signal</keyword>
<comment type="caution">
    <text evidence="3">The sequence shown here is derived from an EMBL/GenBank/DDBJ whole genome shotgun (WGS) entry which is preliminary data.</text>
</comment>
<feature type="signal peptide" evidence="2">
    <location>
        <begin position="1"/>
        <end position="21"/>
    </location>
</feature>
<proteinExistence type="predicted"/>
<dbReference type="Proteomes" id="UP000237438">
    <property type="component" value="Unassembled WGS sequence"/>
</dbReference>
<accession>A0A2S4PT43</accession>
<evidence type="ECO:0000313" key="3">
    <source>
        <dbReference type="EMBL" id="POS85207.1"/>
    </source>
</evidence>
<dbReference type="AlphaFoldDB" id="A0A2S4PT43"/>
<sequence>MKLSSIAIVSLILTRDLLVSGLPQSKKQIEKFNLRPSNLFVKCGVAEYRSNELDEAATECFAIIQWTPERVKCKAIAVIMKEWRKEEVKCSQVTIRDQSSRYAGSSLYHPRVHSPLHPEDPSPFDEPYGRSSSVHDTTRARPFNSNHH</sequence>
<evidence type="ECO:0000313" key="4">
    <source>
        <dbReference type="Proteomes" id="UP000237438"/>
    </source>
</evidence>
<gene>
    <name evidence="3" type="ORF">EPUL_001699</name>
</gene>
<feature type="chain" id="PRO_5015553980" evidence="2">
    <location>
        <begin position="22"/>
        <end position="148"/>
    </location>
</feature>
<dbReference type="EMBL" id="PEDP01000691">
    <property type="protein sequence ID" value="POS85207.1"/>
    <property type="molecule type" value="Genomic_DNA"/>
</dbReference>
<protein>
    <submittedName>
        <fullName evidence="3">Uncharacterized protein</fullName>
    </submittedName>
</protein>
<name>A0A2S4PT43_9PEZI</name>
<organism evidence="3 4">
    <name type="scientific">Erysiphe pulchra</name>
    <dbReference type="NCBI Taxonomy" id="225359"/>
    <lineage>
        <taxon>Eukaryota</taxon>
        <taxon>Fungi</taxon>
        <taxon>Dikarya</taxon>
        <taxon>Ascomycota</taxon>
        <taxon>Pezizomycotina</taxon>
        <taxon>Leotiomycetes</taxon>
        <taxon>Erysiphales</taxon>
        <taxon>Erysiphaceae</taxon>
        <taxon>Erysiphe</taxon>
    </lineage>
</organism>
<evidence type="ECO:0000256" key="1">
    <source>
        <dbReference type="SAM" id="MobiDB-lite"/>
    </source>
</evidence>
<evidence type="ECO:0000256" key="2">
    <source>
        <dbReference type="SAM" id="SignalP"/>
    </source>
</evidence>
<reference evidence="3 4" key="1">
    <citation type="submission" date="2017-10" db="EMBL/GenBank/DDBJ databases">
        <title>Development of genomic resources for the powdery mildew, Erysiphe pulchra.</title>
        <authorList>
            <person name="Wadl P.A."/>
            <person name="Mack B.M."/>
            <person name="Moore G."/>
            <person name="Beltz S.B."/>
        </authorList>
    </citation>
    <scope>NUCLEOTIDE SEQUENCE [LARGE SCALE GENOMIC DNA]</scope>
    <source>
        <strain evidence="3">Cflorida</strain>
    </source>
</reference>
<feature type="region of interest" description="Disordered" evidence="1">
    <location>
        <begin position="106"/>
        <end position="148"/>
    </location>
</feature>